<dbReference type="InterPro" id="IPR000397">
    <property type="entry name" value="Heat_shock_Hsp33"/>
</dbReference>
<reference evidence="6 7" key="1">
    <citation type="submission" date="2019-03" db="EMBL/GenBank/DDBJ databases">
        <title>Diverse conjugative elements silence natural transformation in Legionella species.</title>
        <authorList>
            <person name="Durieux I."/>
            <person name="Ginevra C."/>
            <person name="Attaiech L."/>
            <person name="Picq K."/>
            <person name="Juan P.A."/>
            <person name="Jarraud S."/>
            <person name="Charpentier X."/>
        </authorList>
    </citation>
    <scope>NUCLEOTIDE SEQUENCE [LARGE SCALE GENOMIC DNA]</scope>
    <source>
        <strain evidence="6 7">HL-0427-4011</strain>
    </source>
</reference>
<sequence>MQYTDTIQTFIFEHASIRGEIVRIEETYQAIIHQHHYPPLINHLLAEAVLSCLLLASSIKFEGELSLQFQGDERLSLLLVQCNHERQIRAFAKFKKAMDIKDYAAAFLQGKMVLTLNQYHQTQAYQSVVPLHSTSMSENIMHYFAQSEQLATRVWLAVGKGKAAGMMLQLMPDQNTEQREQFWEYAVQLGQTVSEEELLNLDNPTLLYRLYHETDLRLFDSRRISFKCRCSQDKMKQVLSILGEEEVQSLLKEKGKVVVTCDFCNQEYSFDAIDIAMLFHNK</sequence>
<dbReference type="SUPFAM" id="SSF118352">
    <property type="entry name" value="HSP33 redox switch-like"/>
    <property type="match status" value="1"/>
</dbReference>
<dbReference type="PANTHER" id="PTHR30111:SF1">
    <property type="entry name" value="33 KDA CHAPERONIN"/>
    <property type="match status" value="1"/>
</dbReference>
<dbReference type="Gene3D" id="1.10.287.480">
    <property type="entry name" value="helix hairpin bin"/>
    <property type="match status" value="1"/>
</dbReference>
<keyword evidence="3" id="KW-1015">Disulfide bond</keyword>
<dbReference type="EMBL" id="CP038254">
    <property type="protein sequence ID" value="QBR85155.1"/>
    <property type="molecule type" value="Genomic_DNA"/>
</dbReference>
<dbReference type="GO" id="GO:0005737">
    <property type="term" value="C:cytoplasm"/>
    <property type="evidence" value="ECO:0007669"/>
    <property type="project" value="InterPro"/>
</dbReference>
<evidence type="ECO:0000256" key="5">
    <source>
        <dbReference type="ARBA" id="ARBA00023284"/>
    </source>
</evidence>
<dbReference type="PANTHER" id="PTHR30111">
    <property type="entry name" value="33 KDA CHAPERONIN"/>
    <property type="match status" value="1"/>
</dbReference>
<dbReference type="GO" id="GO:0044183">
    <property type="term" value="F:protein folding chaperone"/>
    <property type="evidence" value="ECO:0007669"/>
    <property type="project" value="TreeGrafter"/>
</dbReference>
<dbReference type="Proteomes" id="UP000295517">
    <property type="component" value="Chromosome"/>
</dbReference>
<dbReference type="GO" id="GO:0042026">
    <property type="term" value="P:protein refolding"/>
    <property type="evidence" value="ECO:0007669"/>
    <property type="project" value="TreeGrafter"/>
</dbReference>
<dbReference type="SUPFAM" id="SSF64397">
    <property type="entry name" value="Hsp33 domain"/>
    <property type="match status" value="1"/>
</dbReference>
<dbReference type="InterPro" id="IPR016153">
    <property type="entry name" value="Heat_shock_Hsp33_N"/>
</dbReference>
<dbReference type="Gene3D" id="3.55.30.10">
    <property type="entry name" value="Hsp33 domain"/>
    <property type="match status" value="1"/>
</dbReference>
<evidence type="ECO:0000256" key="4">
    <source>
        <dbReference type="ARBA" id="ARBA00023186"/>
    </source>
</evidence>
<dbReference type="InterPro" id="IPR016154">
    <property type="entry name" value="Heat_shock_Hsp33_C"/>
</dbReference>
<dbReference type="PIRSF" id="PIRSF005261">
    <property type="entry name" value="Heat_shock_Hsp33"/>
    <property type="match status" value="1"/>
</dbReference>
<evidence type="ECO:0000256" key="2">
    <source>
        <dbReference type="ARBA" id="ARBA00022833"/>
    </source>
</evidence>
<dbReference type="CDD" id="cd00498">
    <property type="entry name" value="Hsp33"/>
    <property type="match status" value="1"/>
</dbReference>
<keyword evidence="5" id="KW-0676">Redox-active center</keyword>
<dbReference type="AlphaFoldDB" id="A0AAX1EJG4"/>
<evidence type="ECO:0000256" key="3">
    <source>
        <dbReference type="ARBA" id="ARBA00023157"/>
    </source>
</evidence>
<protein>
    <submittedName>
        <fullName evidence="6">Hsp33 family molecular chaperone HslO</fullName>
    </submittedName>
</protein>
<evidence type="ECO:0000313" key="6">
    <source>
        <dbReference type="EMBL" id="QBR85155.1"/>
    </source>
</evidence>
<dbReference type="NCBIfam" id="NF001033">
    <property type="entry name" value="PRK00114.1"/>
    <property type="match status" value="1"/>
</dbReference>
<gene>
    <name evidence="6" type="ORF">E3983_12815</name>
</gene>
<dbReference type="Gene3D" id="3.90.1280.10">
    <property type="entry name" value="HSP33 redox switch-like"/>
    <property type="match status" value="1"/>
</dbReference>
<name>A0AAX1EJG4_9GAMM</name>
<evidence type="ECO:0000256" key="1">
    <source>
        <dbReference type="ARBA" id="ARBA00022490"/>
    </source>
</evidence>
<dbReference type="InterPro" id="IPR023212">
    <property type="entry name" value="Hsp33_helix_hairpin_bin_dom_sf"/>
</dbReference>
<accession>A0AAX1EJG4</accession>
<keyword evidence="4" id="KW-0143">Chaperone</keyword>
<evidence type="ECO:0000313" key="7">
    <source>
        <dbReference type="Proteomes" id="UP000295517"/>
    </source>
</evidence>
<dbReference type="GO" id="GO:0051082">
    <property type="term" value="F:unfolded protein binding"/>
    <property type="evidence" value="ECO:0007669"/>
    <property type="project" value="InterPro"/>
</dbReference>
<keyword evidence="1" id="KW-0963">Cytoplasm</keyword>
<dbReference type="RefSeq" id="WP_135061258.1">
    <property type="nucleotide sequence ID" value="NZ_CP038254.1"/>
</dbReference>
<dbReference type="Pfam" id="PF01430">
    <property type="entry name" value="HSP33"/>
    <property type="match status" value="1"/>
</dbReference>
<organism evidence="6 7">
    <name type="scientific">Legionella israelensis</name>
    <dbReference type="NCBI Taxonomy" id="454"/>
    <lineage>
        <taxon>Bacteria</taxon>
        <taxon>Pseudomonadati</taxon>
        <taxon>Pseudomonadota</taxon>
        <taxon>Gammaproteobacteria</taxon>
        <taxon>Legionellales</taxon>
        <taxon>Legionellaceae</taxon>
        <taxon>Legionella</taxon>
    </lineage>
</organism>
<proteinExistence type="predicted"/>
<keyword evidence="2" id="KW-0862">Zinc</keyword>